<comment type="caution">
    <text evidence="1">The sequence shown here is derived from an EMBL/GenBank/DDBJ whole genome shotgun (WGS) entry which is preliminary data.</text>
</comment>
<sequence length="70" mass="7892">MARPELCGQCIQDGRRTCWFQDEADEIAQEANNGELDPGAAVNIIASDREIAHYRYCLYVNEVSPYIKGL</sequence>
<organism evidence="1 2">
    <name type="scientific">Candidatus Roizmanbacteria bacterium RIFCSPHIGHO2_02_FULL_37_24</name>
    <dbReference type="NCBI Taxonomy" id="1802037"/>
    <lineage>
        <taxon>Bacteria</taxon>
        <taxon>Candidatus Roizmaniibacteriota</taxon>
    </lineage>
</organism>
<gene>
    <name evidence="1" type="ORF">A3C24_05090</name>
</gene>
<name>A0A1F7GTU3_9BACT</name>
<evidence type="ECO:0000313" key="2">
    <source>
        <dbReference type="Proteomes" id="UP000177159"/>
    </source>
</evidence>
<reference evidence="1 2" key="1">
    <citation type="journal article" date="2016" name="Nat. Commun.">
        <title>Thousands of microbial genomes shed light on interconnected biogeochemical processes in an aquifer system.</title>
        <authorList>
            <person name="Anantharaman K."/>
            <person name="Brown C.T."/>
            <person name="Hug L.A."/>
            <person name="Sharon I."/>
            <person name="Castelle C.J."/>
            <person name="Probst A.J."/>
            <person name="Thomas B.C."/>
            <person name="Singh A."/>
            <person name="Wilkins M.J."/>
            <person name="Karaoz U."/>
            <person name="Brodie E.L."/>
            <person name="Williams K.H."/>
            <person name="Hubbard S.S."/>
            <person name="Banfield J.F."/>
        </authorList>
    </citation>
    <scope>NUCLEOTIDE SEQUENCE [LARGE SCALE GENOMIC DNA]</scope>
</reference>
<dbReference type="AlphaFoldDB" id="A0A1F7GTU3"/>
<dbReference type="Proteomes" id="UP000177159">
    <property type="component" value="Unassembled WGS sequence"/>
</dbReference>
<proteinExistence type="predicted"/>
<accession>A0A1F7GTU3</accession>
<dbReference type="EMBL" id="MFZM01000041">
    <property type="protein sequence ID" value="OGK22509.1"/>
    <property type="molecule type" value="Genomic_DNA"/>
</dbReference>
<evidence type="ECO:0000313" key="1">
    <source>
        <dbReference type="EMBL" id="OGK22509.1"/>
    </source>
</evidence>
<protein>
    <submittedName>
        <fullName evidence="1">Uncharacterized protein</fullName>
    </submittedName>
</protein>